<sequence length="331" mass="34245">MKIAVLGAGAWGTALASALAAQHRVTLWGRDEVLVSSMAQTHYNSAYLPNARLHPQLRFSEHFDKVLAEHSSANDLIIIATPLSALRSISHKIADAGIEASLVWLCKGVERGTLALPHQIMADVFGADAPVGALSGPSFAAEVAQHLPCALVLASSHERLNMGFVQQLNQSTLRIYHSTDVIGVEIGGALKNVLAIAAGVCDGLELGSNARAALITRGIAEMMRLGLALGAQPTTLSGLTGVGDLILTATGNLSRNRRVGLALGAGRSIADITAHLGHVAEGALCAHAMAALAAQHGVDMPITKAVCAVLDGLSPADAVQQLLTREASSEN</sequence>
<evidence type="ECO:0000259" key="18">
    <source>
        <dbReference type="Pfam" id="PF01210"/>
    </source>
</evidence>
<dbReference type="Pfam" id="PF07479">
    <property type="entry name" value="NAD_Gly3P_dh_C"/>
    <property type="match status" value="1"/>
</dbReference>
<comment type="similarity">
    <text evidence="1 13 17">Belongs to the NAD-dependent glycerol-3-phosphate dehydrogenase family.</text>
</comment>
<evidence type="ECO:0000256" key="15">
    <source>
        <dbReference type="PIRSR" id="PIRSR000114-2"/>
    </source>
</evidence>
<dbReference type="NCBIfam" id="NF000940">
    <property type="entry name" value="PRK00094.1-2"/>
    <property type="match status" value="1"/>
</dbReference>
<dbReference type="InterPro" id="IPR006109">
    <property type="entry name" value="G3P_DH_NAD-dep_C"/>
</dbReference>
<evidence type="ECO:0000256" key="5">
    <source>
        <dbReference type="ARBA" id="ARBA00023027"/>
    </source>
</evidence>
<feature type="binding site" evidence="13">
    <location>
        <position position="107"/>
    </location>
    <ligand>
        <name>sn-glycerol 3-phosphate</name>
        <dbReference type="ChEBI" id="CHEBI:57597"/>
    </ligand>
</feature>
<comment type="subcellular location">
    <subcellularLocation>
        <location evidence="13">Cytoplasm</location>
    </subcellularLocation>
</comment>
<dbReference type="SUPFAM" id="SSF48179">
    <property type="entry name" value="6-phosphogluconate dehydrogenase C-terminal domain-like"/>
    <property type="match status" value="1"/>
</dbReference>
<dbReference type="GO" id="GO:0006650">
    <property type="term" value="P:glycerophospholipid metabolic process"/>
    <property type="evidence" value="ECO:0007669"/>
    <property type="project" value="UniProtKB-UniRule"/>
</dbReference>
<keyword evidence="13" id="KW-0547">Nucleotide-binding</keyword>
<dbReference type="InterPro" id="IPR036291">
    <property type="entry name" value="NAD(P)-bd_dom_sf"/>
</dbReference>
<feature type="domain" description="Glycerol-3-phosphate dehydrogenase NAD-dependent C-terminal" evidence="19">
    <location>
        <begin position="180"/>
        <end position="317"/>
    </location>
</feature>
<dbReference type="AlphaFoldDB" id="A0A345DA03"/>
<evidence type="ECO:0000256" key="8">
    <source>
        <dbReference type="ARBA" id="ARBA00023264"/>
    </source>
</evidence>
<dbReference type="HAMAP" id="MF_00394">
    <property type="entry name" value="NAD_Glyc3P_dehydrog"/>
    <property type="match status" value="1"/>
</dbReference>
<keyword evidence="6 13" id="KW-0443">Lipid metabolism</keyword>
<dbReference type="FunFam" id="1.10.1040.10:FF:000001">
    <property type="entry name" value="Glycerol-3-phosphate dehydrogenase [NAD(P)+]"/>
    <property type="match status" value="1"/>
</dbReference>
<dbReference type="NCBIfam" id="NF000942">
    <property type="entry name" value="PRK00094.1-4"/>
    <property type="match status" value="1"/>
</dbReference>
<evidence type="ECO:0000313" key="21">
    <source>
        <dbReference type="Proteomes" id="UP000252182"/>
    </source>
</evidence>
<feature type="binding site" evidence="16">
    <location>
        <position position="140"/>
    </location>
    <ligand>
        <name>NAD(+)</name>
        <dbReference type="ChEBI" id="CHEBI:57540"/>
    </ligand>
</feature>
<feature type="binding site" evidence="13">
    <location>
        <position position="255"/>
    </location>
    <ligand>
        <name>NADPH</name>
        <dbReference type="ChEBI" id="CHEBI:57783"/>
    </ligand>
</feature>
<feature type="binding site" evidence="16">
    <location>
        <position position="255"/>
    </location>
    <ligand>
        <name>NAD(+)</name>
        <dbReference type="ChEBI" id="CHEBI:57540"/>
    </ligand>
</feature>
<dbReference type="GO" id="GO:0051287">
    <property type="term" value="F:NAD binding"/>
    <property type="evidence" value="ECO:0007669"/>
    <property type="project" value="InterPro"/>
</dbReference>
<evidence type="ECO:0000256" key="4">
    <source>
        <dbReference type="ARBA" id="ARBA00023002"/>
    </source>
</evidence>
<dbReference type="GO" id="GO:0008654">
    <property type="term" value="P:phospholipid biosynthetic process"/>
    <property type="evidence" value="ECO:0007669"/>
    <property type="project" value="UniProtKB-KW"/>
</dbReference>
<keyword evidence="7 13" id="KW-0594">Phospholipid biosynthesis</keyword>
<comment type="catalytic activity">
    <reaction evidence="9">
        <text>sn-glycerol 3-phosphate + NADP(+) = dihydroxyacetone phosphate + NADPH + H(+)</text>
        <dbReference type="Rhea" id="RHEA:11096"/>
        <dbReference type="ChEBI" id="CHEBI:15378"/>
        <dbReference type="ChEBI" id="CHEBI:57597"/>
        <dbReference type="ChEBI" id="CHEBI:57642"/>
        <dbReference type="ChEBI" id="CHEBI:57783"/>
        <dbReference type="ChEBI" id="CHEBI:58349"/>
        <dbReference type="EC" id="1.1.1.94"/>
    </reaction>
    <physiologicalReaction direction="right-to-left" evidence="9">
        <dbReference type="Rhea" id="RHEA:11098"/>
    </physiologicalReaction>
</comment>
<dbReference type="PROSITE" id="PS00957">
    <property type="entry name" value="NAD_G3PDH"/>
    <property type="match status" value="1"/>
</dbReference>
<evidence type="ECO:0000259" key="19">
    <source>
        <dbReference type="Pfam" id="PF07479"/>
    </source>
</evidence>
<evidence type="ECO:0000313" key="20">
    <source>
        <dbReference type="EMBL" id="AXF85191.1"/>
    </source>
</evidence>
<feature type="binding site" evidence="16">
    <location>
        <begin position="7"/>
        <end position="12"/>
    </location>
    <ligand>
        <name>NAD(+)</name>
        <dbReference type="ChEBI" id="CHEBI:57540"/>
    </ligand>
</feature>
<dbReference type="EC" id="1.1.1.94" evidence="10 13"/>
<feature type="binding site" evidence="13">
    <location>
        <position position="140"/>
    </location>
    <ligand>
        <name>NADPH</name>
        <dbReference type="ChEBI" id="CHEBI:57783"/>
    </ligand>
</feature>
<feature type="binding site" evidence="13">
    <location>
        <position position="191"/>
    </location>
    <ligand>
        <name>sn-glycerol 3-phosphate</name>
        <dbReference type="ChEBI" id="CHEBI:57597"/>
    </ligand>
</feature>
<accession>A0A345DA03</accession>
<evidence type="ECO:0000256" key="11">
    <source>
        <dbReference type="ARBA" id="ARBA00069372"/>
    </source>
</evidence>
<feature type="binding site" evidence="13">
    <location>
        <position position="255"/>
    </location>
    <ligand>
        <name>sn-glycerol 3-phosphate</name>
        <dbReference type="ChEBI" id="CHEBI:57597"/>
    </ligand>
</feature>
<dbReference type="EMBL" id="CP031124">
    <property type="protein sequence ID" value="AXF85191.1"/>
    <property type="molecule type" value="Genomic_DNA"/>
</dbReference>
<dbReference type="PANTHER" id="PTHR11728">
    <property type="entry name" value="GLYCEROL-3-PHOSPHATE DEHYDROGENASE"/>
    <property type="match status" value="1"/>
</dbReference>
<proteinExistence type="inferred from homology"/>
<keyword evidence="4 13" id="KW-0560">Oxidoreductase</keyword>
<comment type="caution">
    <text evidence="13">Lacks conserved residue(s) required for the propagation of feature annotation.</text>
</comment>
<reference evidence="21" key="1">
    <citation type="submission" date="2018-07" db="EMBL/GenBank/DDBJ databases">
        <authorList>
            <person name="Kim H."/>
        </authorList>
    </citation>
    <scope>NUCLEOTIDE SEQUENCE [LARGE SCALE GENOMIC DNA]</scope>
    <source>
        <strain evidence="21">F02</strain>
    </source>
</reference>
<dbReference type="KEGG" id="hyf:DTO96_100917"/>
<evidence type="ECO:0000256" key="3">
    <source>
        <dbReference type="ARBA" id="ARBA00022857"/>
    </source>
</evidence>
<feature type="binding site" evidence="13">
    <location>
        <position position="138"/>
    </location>
    <ligand>
        <name>sn-glycerol 3-phosphate</name>
        <dbReference type="ChEBI" id="CHEBI:57597"/>
    </ligand>
</feature>
<keyword evidence="3 13" id="KW-0521">NADP</keyword>
<dbReference type="Pfam" id="PF01210">
    <property type="entry name" value="NAD_Gly3P_dh_N"/>
    <property type="match status" value="1"/>
</dbReference>
<name>A0A345DA03_9BURK</name>
<keyword evidence="21" id="KW-1185">Reference proteome</keyword>
<feature type="binding site" evidence="13">
    <location>
        <position position="107"/>
    </location>
    <ligand>
        <name>NADPH</name>
        <dbReference type="ChEBI" id="CHEBI:57783"/>
    </ligand>
</feature>
<dbReference type="GO" id="GO:0141152">
    <property type="term" value="F:glycerol-3-phosphate dehydrogenase (NAD+) activity"/>
    <property type="evidence" value="ECO:0007669"/>
    <property type="project" value="RHEA"/>
</dbReference>
<dbReference type="InterPro" id="IPR006168">
    <property type="entry name" value="G3P_DH_NAD-dep"/>
</dbReference>
<feature type="binding site" evidence="13">
    <location>
        <position position="254"/>
    </location>
    <ligand>
        <name>sn-glycerol 3-phosphate</name>
        <dbReference type="ChEBI" id="CHEBI:57597"/>
    </ligand>
</feature>
<dbReference type="PRINTS" id="PR00077">
    <property type="entry name" value="GPDHDRGNASE"/>
</dbReference>
<dbReference type="InterPro" id="IPR013328">
    <property type="entry name" value="6PGD_dom2"/>
</dbReference>
<evidence type="ECO:0000256" key="16">
    <source>
        <dbReference type="PIRSR" id="PIRSR000114-3"/>
    </source>
</evidence>
<feature type="domain" description="Glycerol-3-phosphate dehydrogenase NAD-dependent N-terminal" evidence="18">
    <location>
        <begin position="2"/>
        <end position="159"/>
    </location>
</feature>
<feature type="binding site" evidence="13">
    <location>
        <position position="279"/>
    </location>
    <ligand>
        <name>NADPH</name>
        <dbReference type="ChEBI" id="CHEBI:57783"/>
    </ligand>
</feature>
<dbReference type="GO" id="GO:0005829">
    <property type="term" value="C:cytosol"/>
    <property type="evidence" value="ECO:0007669"/>
    <property type="project" value="TreeGrafter"/>
</dbReference>
<feature type="binding site" evidence="13">
    <location>
        <position position="30"/>
    </location>
    <ligand>
        <name>NADPH</name>
        <dbReference type="ChEBI" id="CHEBI:57783"/>
    </ligand>
</feature>
<feature type="binding site" evidence="15">
    <location>
        <position position="107"/>
    </location>
    <ligand>
        <name>substrate</name>
    </ligand>
</feature>
<evidence type="ECO:0000256" key="7">
    <source>
        <dbReference type="ARBA" id="ARBA00023209"/>
    </source>
</evidence>
<organism evidence="20 21">
    <name type="scientific">Ephemeroptericola cinctiostellae</name>
    <dbReference type="NCBI Taxonomy" id="2268024"/>
    <lineage>
        <taxon>Bacteria</taxon>
        <taxon>Pseudomonadati</taxon>
        <taxon>Pseudomonadota</taxon>
        <taxon>Betaproteobacteria</taxon>
        <taxon>Burkholderiales</taxon>
        <taxon>Burkholderiaceae</taxon>
        <taxon>Ephemeroptericola</taxon>
    </lineage>
</organism>
<dbReference type="PANTHER" id="PTHR11728:SF1">
    <property type="entry name" value="GLYCEROL-3-PHOSPHATE DEHYDROGENASE [NAD(+)] 2, CHLOROPLASTIC"/>
    <property type="match status" value="1"/>
</dbReference>
<evidence type="ECO:0000256" key="9">
    <source>
        <dbReference type="ARBA" id="ARBA00052716"/>
    </source>
</evidence>
<dbReference type="UniPathway" id="UPA00940"/>
<keyword evidence="2 13" id="KW-0444">Lipid biosynthesis</keyword>
<keyword evidence="5 13" id="KW-0520">NAD</keyword>
<dbReference type="Proteomes" id="UP000252182">
    <property type="component" value="Chromosome"/>
</dbReference>
<feature type="binding site" evidence="15">
    <location>
        <begin position="255"/>
        <end position="256"/>
    </location>
    <ligand>
        <name>substrate</name>
    </ligand>
</feature>
<evidence type="ECO:0000256" key="1">
    <source>
        <dbReference type="ARBA" id="ARBA00011009"/>
    </source>
</evidence>
<dbReference type="Gene3D" id="1.10.1040.10">
    <property type="entry name" value="N-(1-d-carboxylethyl)-l-norvaline Dehydrogenase, domain 2"/>
    <property type="match status" value="1"/>
</dbReference>
<evidence type="ECO:0000256" key="12">
    <source>
        <dbReference type="ARBA" id="ARBA00080511"/>
    </source>
</evidence>
<dbReference type="FunFam" id="3.40.50.720:FF:000019">
    <property type="entry name" value="Glycerol-3-phosphate dehydrogenase [NAD(P)+]"/>
    <property type="match status" value="1"/>
</dbReference>
<protein>
    <recommendedName>
        <fullName evidence="11 13">Glycerol-3-phosphate dehydrogenase [NAD(P)+]</fullName>
        <ecNumber evidence="10 13">1.1.1.94</ecNumber>
    </recommendedName>
    <alternativeName>
        <fullName evidence="13">NAD(P)(+)-dependent glycerol-3-phosphate dehydrogenase</fullName>
    </alternativeName>
    <alternativeName>
        <fullName evidence="12 13">NAD(P)H-dependent dihydroxyacetone-phosphate reductase</fullName>
    </alternativeName>
</protein>
<evidence type="ECO:0000256" key="6">
    <source>
        <dbReference type="ARBA" id="ARBA00023098"/>
    </source>
</evidence>
<feature type="binding site" evidence="13">
    <location>
        <position position="244"/>
    </location>
    <ligand>
        <name>sn-glycerol 3-phosphate</name>
        <dbReference type="ChEBI" id="CHEBI:57597"/>
    </ligand>
</feature>
<dbReference type="GO" id="GO:0046168">
    <property type="term" value="P:glycerol-3-phosphate catabolic process"/>
    <property type="evidence" value="ECO:0007669"/>
    <property type="project" value="InterPro"/>
</dbReference>
<keyword evidence="8 13" id="KW-1208">Phospholipid metabolism</keyword>
<feature type="active site" description="Proton acceptor" evidence="13 14">
    <location>
        <position position="191"/>
    </location>
</feature>
<dbReference type="OrthoDB" id="9812273at2"/>
<feature type="binding site" evidence="13">
    <location>
        <position position="136"/>
    </location>
    <ligand>
        <name>sn-glycerol 3-phosphate</name>
        <dbReference type="ChEBI" id="CHEBI:57597"/>
    </ligand>
</feature>
<feature type="binding site" evidence="13">
    <location>
        <position position="281"/>
    </location>
    <ligand>
        <name>NADPH</name>
        <dbReference type="ChEBI" id="CHEBI:57783"/>
    </ligand>
</feature>
<gene>
    <name evidence="13 20" type="primary">gpsA</name>
    <name evidence="20" type="ORF">DTO96_100917</name>
</gene>
<dbReference type="RefSeq" id="WP_114562415.1">
    <property type="nucleotide sequence ID" value="NZ_CP031124.1"/>
</dbReference>
<dbReference type="GO" id="GO:0005975">
    <property type="term" value="P:carbohydrate metabolic process"/>
    <property type="evidence" value="ECO:0007669"/>
    <property type="project" value="InterPro"/>
</dbReference>
<dbReference type="GO" id="GO:0141153">
    <property type="term" value="F:glycerol-3-phosphate dehydrogenase (NADP+) activity"/>
    <property type="evidence" value="ECO:0007669"/>
    <property type="project" value="RHEA"/>
</dbReference>
<dbReference type="PIRSF" id="PIRSF000114">
    <property type="entry name" value="Glycerol-3-P_dh"/>
    <property type="match status" value="1"/>
</dbReference>
<feature type="binding site" evidence="13">
    <location>
        <position position="256"/>
    </location>
    <ligand>
        <name>sn-glycerol 3-phosphate</name>
        <dbReference type="ChEBI" id="CHEBI:57597"/>
    </ligand>
</feature>
<evidence type="ECO:0000256" key="13">
    <source>
        <dbReference type="HAMAP-Rule" id="MF_00394"/>
    </source>
</evidence>
<dbReference type="SUPFAM" id="SSF51735">
    <property type="entry name" value="NAD(P)-binding Rossmann-fold domains"/>
    <property type="match status" value="1"/>
</dbReference>
<feature type="binding site" evidence="13">
    <location>
        <position position="47"/>
    </location>
    <ligand>
        <name>NADPH</name>
        <dbReference type="ChEBI" id="CHEBI:57783"/>
    </ligand>
</feature>
<comment type="catalytic activity">
    <reaction evidence="13">
        <text>sn-glycerol 3-phosphate + NAD(+) = dihydroxyacetone phosphate + NADH + H(+)</text>
        <dbReference type="Rhea" id="RHEA:11092"/>
        <dbReference type="ChEBI" id="CHEBI:15378"/>
        <dbReference type="ChEBI" id="CHEBI:57540"/>
        <dbReference type="ChEBI" id="CHEBI:57597"/>
        <dbReference type="ChEBI" id="CHEBI:57642"/>
        <dbReference type="ChEBI" id="CHEBI:57945"/>
        <dbReference type="EC" id="1.1.1.94"/>
    </reaction>
</comment>
<evidence type="ECO:0000256" key="14">
    <source>
        <dbReference type="PIRSR" id="PIRSR000114-1"/>
    </source>
</evidence>
<dbReference type="Gene3D" id="3.40.50.720">
    <property type="entry name" value="NAD(P)-binding Rossmann-like Domain"/>
    <property type="match status" value="1"/>
</dbReference>
<feature type="binding site" evidence="13">
    <location>
        <position position="11"/>
    </location>
    <ligand>
        <name>NADPH</name>
        <dbReference type="ChEBI" id="CHEBI:57783"/>
    </ligand>
</feature>
<keyword evidence="13" id="KW-0963">Cytoplasm</keyword>
<comment type="pathway">
    <text evidence="13">Membrane lipid metabolism; glycerophospholipid metabolism.</text>
</comment>
<evidence type="ECO:0000256" key="10">
    <source>
        <dbReference type="ARBA" id="ARBA00066687"/>
    </source>
</evidence>
<dbReference type="InterPro" id="IPR008927">
    <property type="entry name" value="6-PGluconate_DH-like_C_sf"/>
</dbReference>
<evidence type="ECO:0000256" key="17">
    <source>
        <dbReference type="RuleBase" id="RU000437"/>
    </source>
</evidence>
<comment type="function">
    <text evidence="13">Catalyzes the reduction of the glycolytic intermediate dihydroxyacetone phosphate (DHAP) to sn-glycerol 3-phosphate (G3P), the key precursor for phospholipid synthesis.</text>
</comment>
<evidence type="ECO:0000256" key="2">
    <source>
        <dbReference type="ARBA" id="ARBA00022516"/>
    </source>
</evidence>
<dbReference type="InterPro" id="IPR011128">
    <property type="entry name" value="G3P_DH_NAD-dep_N"/>
</dbReference>
<dbReference type="GO" id="GO:0046167">
    <property type="term" value="P:glycerol-3-phosphate biosynthetic process"/>
    <property type="evidence" value="ECO:0007669"/>
    <property type="project" value="UniProtKB-UniRule"/>
</dbReference>